<protein>
    <submittedName>
        <fullName evidence="1">Uncharacterized protein</fullName>
    </submittedName>
</protein>
<proteinExistence type="predicted"/>
<evidence type="ECO:0000313" key="1">
    <source>
        <dbReference type="EMBL" id="JAH42210.1"/>
    </source>
</evidence>
<accession>A0A0E9SNE7</accession>
<dbReference type="AlphaFoldDB" id="A0A0E9SNE7"/>
<dbReference type="EMBL" id="GBXM01066367">
    <property type="protein sequence ID" value="JAH42210.1"/>
    <property type="molecule type" value="Transcribed_RNA"/>
</dbReference>
<name>A0A0E9SNE7_ANGAN</name>
<reference evidence="1" key="1">
    <citation type="submission" date="2014-11" db="EMBL/GenBank/DDBJ databases">
        <authorList>
            <person name="Amaro Gonzalez C."/>
        </authorList>
    </citation>
    <scope>NUCLEOTIDE SEQUENCE</scope>
</reference>
<sequence length="24" mass="2973">MVIYTQSQVSHKLTFLNFHYRKKC</sequence>
<reference evidence="1" key="2">
    <citation type="journal article" date="2015" name="Fish Shellfish Immunol.">
        <title>Early steps in the European eel (Anguilla anguilla)-Vibrio vulnificus interaction in the gills: Role of the RtxA13 toxin.</title>
        <authorList>
            <person name="Callol A."/>
            <person name="Pajuelo D."/>
            <person name="Ebbesson L."/>
            <person name="Teles M."/>
            <person name="MacKenzie S."/>
            <person name="Amaro C."/>
        </authorList>
    </citation>
    <scope>NUCLEOTIDE SEQUENCE</scope>
</reference>
<organism evidence="1">
    <name type="scientific">Anguilla anguilla</name>
    <name type="common">European freshwater eel</name>
    <name type="synonym">Muraena anguilla</name>
    <dbReference type="NCBI Taxonomy" id="7936"/>
    <lineage>
        <taxon>Eukaryota</taxon>
        <taxon>Metazoa</taxon>
        <taxon>Chordata</taxon>
        <taxon>Craniata</taxon>
        <taxon>Vertebrata</taxon>
        <taxon>Euteleostomi</taxon>
        <taxon>Actinopterygii</taxon>
        <taxon>Neopterygii</taxon>
        <taxon>Teleostei</taxon>
        <taxon>Anguilliformes</taxon>
        <taxon>Anguillidae</taxon>
        <taxon>Anguilla</taxon>
    </lineage>
</organism>